<evidence type="ECO:0000256" key="8">
    <source>
        <dbReference type="ARBA" id="ARBA00042843"/>
    </source>
</evidence>
<name>A0ABU5GQ60_9GAMM</name>
<evidence type="ECO:0000259" key="12">
    <source>
        <dbReference type="SMART" id="SM00363"/>
    </source>
</evidence>
<accession>A0ABU5GQ60</accession>
<reference evidence="13 14" key="1">
    <citation type="submission" date="2023-12" db="EMBL/GenBank/DDBJ databases">
        <title>Denitrificimonas halotolerans sp. nov.,a novel species isolated from landfill leachate.</title>
        <authorList>
            <person name="Wang S."/>
        </authorList>
    </citation>
    <scope>NUCLEOTIDE SEQUENCE [LARGE SCALE GENOMIC DNA]</scope>
    <source>
        <strain evidence="13 14">JX-1</strain>
    </source>
</reference>
<comment type="catalytic activity">
    <reaction evidence="2">
        <text>uridine(35) in tRNA(Tyr) = pseudouridine(35) in tRNA(Tyr)</text>
        <dbReference type="Rhea" id="RHEA:60556"/>
        <dbReference type="Rhea" id="RHEA-COMP:15607"/>
        <dbReference type="Rhea" id="RHEA-COMP:15608"/>
        <dbReference type="ChEBI" id="CHEBI:65314"/>
        <dbReference type="ChEBI" id="CHEBI:65315"/>
    </reaction>
</comment>
<dbReference type="InterPro" id="IPR002942">
    <property type="entry name" value="S4_RNA-bd"/>
</dbReference>
<dbReference type="InterPro" id="IPR020103">
    <property type="entry name" value="PsdUridine_synth_cat_dom_sf"/>
</dbReference>
<dbReference type="InterPro" id="IPR050343">
    <property type="entry name" value="RsuA_PseudoU_synthase"/>
</dbReference>
<evidence type="ECO:0000256" key="7">
    <source>
        <dbReference type="ARBA" id="ARBA00041697"/>
    </source>
</evidence>
<dbReference type="SUPFAM" id="SSF55120">
    <property type="entry name" value="Pseudouridine synthase"/>
    <property type="match status" value="1"/>
</dbReference>
<evidence type="ECO:0000256" key="1">
    <source>
        <dbReference type="ARBA" id="ARBA00023235"/>
    </source>
</evidence>
<protein>
    <recommendedName>
        <fullName evidence="5">Dual-specificity RNA pseudouridine synthase RluF</fullName>
        <ecNumber evidence="4">5.4.99.21</ecNumber>
    </recommendedName>
    <alternativeName>
        <fullName evidence="7">23S rRNA pseudouridine(2604) synthase</fullName>
    </alternativeName>
    <alternativeName>
        <fullName evidence="9">Ribosomal large subunit pseudouridine synthase F</fullName>
    </alternativeName>
    <alternativeName>
        <fullName evidence="8">rRNA pseudouridylate synthase F</fullName>
    </alternativeName>
    <alternativeName>
        <fullName evidence="10">rRNA-uridine isomerase F</fullName>
    </alternativeName>
    <alternativeName>
        <fullName evidence="6">tRNA(Tyr) pseudouridine(35) synthase</fullName>
    </alternativeName>
</protein>
<keyword evidence="14" id="KW-1185">Reference proteome</keyword>
<dbReference type="RefSeq" id="WP_321553193.1">
    <property type="nucleotide sequence ID" value="NZ_JAXIVU010000005.1"/>
</dbReference>
<dbReference type="PROSITE" id="PS50889">
    <property type="entry name" value="S4"/>
    <property type="match status" value="1"/>
</dbReference>
<dbReference type="InterPro" id="IPR020094">
    <property type="entry name" value="TruA/RsuA/RluB/E/F_N"/>
</dbReference>
<dbReference type="EMBL" id="JAXIVU010000005">
    <property type="protein sequence ID" value="MDY7219101.1"/>
    <property type="molecule type" value="Genomic_DNA"/>
</dbReference>
<dbReference type="Gene3D" id="3.30.70.580">
    <property type="entry name" value="Pseudouridine synthase I, catalytic domain, N-terminal subdomain"/>
    <property type="match status" value="1"/>
</dbReference>
<dbReference type="SUPFAM" id="SSF55174">
    <property type="entry name" value="Alpha-L RNA-binding motif"/>
    <property type="match status" value="1"/>
</dbReference>
<keyword evidence="1" id="KW-0413">Isomerase</keyword>
<gene>
    <name evidence="13" type="ORF">TOI97_05895</name>
</gene>
<evidence type="ECO:0000313" key="13">
    <source>
        <dbReference type="EMBL" id="MDY7219101.1"/>
    </source>
</evidence>
<dbReference type="PANTHER" id="PTHR47683">
    <property type="entry name" value="PSEUDOURIDINE SYNTHASE FAMILY PROTEIN-RELATED"/>
    <property type="match status" value="1"/>
</dbReference>
<dbReference type="InterPro" id="IPR036986">
    <property type="entry name" value="S4_RNA-bd_sf"/>
</dbReference>
<evidence type="ECO:0000256" key="5">
    <source>
        <dbReference type="ARBA" id="ARBA00039989"/>
    </source>
</evidence>
<organism evidence="13 14">
    <name type="scientific">Denitrificimonas halotolerans</name>
    <dbReference type="NCBI Taxonomy" id="3098930"/>
    <lineage>
        <taxon>Bacteria</taxon>
        <taxon>Pseudomonadati</taxon>
        <taxon>Pseudomonadota</taxon>
        <taxon>Gammaproteobacteria</taxon>
        <taxon>Pseudomonadales</taxon>
        <taxon>Pseudomonadaceae</taxon>
        <taxon>Denitrificimonas</taxon>
    </lineage>
</organism>
<feature type="domain" description="RNA-binding S4" evidence="12">
    <location>
        <begin position="5"/>
        <end position="63"/>
    </location>
</feature>
<keyword evidence="11" id="KW-0694">RNA-binding</keyword>
<evidence type="ECO:0000256" key="9">
    <source>
        <dbReference type="ARBA" id="ARBA00042890"/>
    </source>
</evidence>
<dbReference type="Gene3D" id="3.10.290.10">
    <property type="entry name" value="RNA-binding S4 domain"/>
    <property type="match status" value="1"/>
</dbReference>
<comment type="catalytic activity">
    <reaction evidence="3">
        <text>uridine(2604) in 23S rRNA = pseudouridine(2604) in 23S rRNA</text>
        <dbReference type="Rhea" id="RHEA:38875"/>
        <dbReference type="Rhea" id="RHEA-COMP:10093"/>
        <dbReference type="Rhea" id="RHEA-COMP:10094"/>
        <dbReference type="ChEBI" id="CHEBI:65314"/>
        <dbReference type="ChEBI" id="CHEBI:65315"/>
        <dbReference type="EC" id="5.4.99.21"/>
    </reaction>
</comment>
<evidence type="ECO:0000256" key="11">
    <source>
        <dbReference type="PROSITE-ProRule" id="PRU00182"/>
    </source>
</evidence>
<evidence type="ECO:0000256" key="4">
    <source>
        <dbReference type="ARBA" id="ARBA00038922"/>
    </source>
</evidence>
<evidence type="ECO:0000313" key="14">
    <source>
        <dbReference type="Proteomes" id="UP001294570"/>
    </source>
</evidence>
<comment type="caution">
    <text evidence="13">The sequence shown here is derived from an EMBL/GenBank/DDBJ whole genome shotgun (WGS) entry which is preliminary data.</text>
</comment>
<dbReference type="InterPro" id="IPR042092">
    <property type="entry name" value="PsdUridine_s_RsuA/RluB/E/F_cat"/>
</dbReference>
<evidence type="ECO:0000256" key="10">
    <source>
        <dbReference type="ARBA" id="ARBA00043147"/>
    </source>
</evidence>
<dbReference type="Gene3D" id="3.30.70.1560">
    <property type="entry name" value="Alpha-L RNA-binding motif"/>
    <property type="match status" value="1"/>
</dbReference>
<sequence length="238" mass="26669">MTDSVRLSKHLIQLIGCSRREAQLYIEGGWVRVNGAIIDEPQFPITDQQVELAPNAVAKPLLPVTLLLNQPVMPTANLKQQLALLTPDTRWPEDSNSITQLRGHFARLSTELPLQSNASGLQVFTQDWRTLRKLTDDRTRLEQEYIVDVTGSIEAQKLKRLSRAQMIKGVGLPSCKVSLQSEQKLRMVLKDPSEGVIERLCASIDLTVVAMKRIRIGAVSMGKLPLGQWRYCAATQKF</sequence>
<dbReference type="Pfam" id="PF01479">
    <property type="entry name" value="S4"/>
    <property type="match status" value="1"/>
</dbReference>
<evidence type="ECO:0000256" key="3">
    <source>
        <dbReference type="ARBA" id="ARBA00036535"/>
    </source>
</evidence>
<dbReference type="SMART" id="SM00363">
    <property type="entry name" value="S4"/>
    <property type="match status" value="1"/>
</dbReference>
<dbReference type="Proteomes" id="UP001294570">
    <property type="component" value="Unassembled WGS sequence"/>
</dbReference>
<dbReference type="CDD" id="cd00165">
    <property type="entry name" value="S4"/>
    <property type="match status" value="1"/>
</dbReference>
<proteinExistence type="predicted"/>
<dbReference type="EC" id="5.4.99.21" evidence="4"/>
<dbReference type="PANTHER" id="PTHR47683:SF2">
    <property type="entry name" value="RNA-BINDING S4 DOMAIN-CONTAINING PROTEIN"/>
    <property type="match status" value="1"/>
</dbReference>
<evidence type="ECO:0000256" key="2">
    <source>
        <dbReference type="ARBA" id="ARBA00036390"/>
    </source>
</evidence>
<dbReference type="CDD" id="cd02555">
    <property type="entry name" value="PSSA_1"/>
    <property type="match status" value="1"/>
</dbReference>
<evidence type="ECO:0000256" key="6">
    <source>
        <dbReference type="ARBA" id="ARBA00041420"/>
    </source>
</evidence>